<sequence length="413" mass="46451">MMPSISNETNIKLPLSFIIFSLIAFCASQVILLFNGHLIVEEYFRSPAILSAVHLLVLGWALMVAMGAMYQLVPVAFLTPIWSETFGFFQFGISAIGIAGFAITLSFSFKLAAITGIIAVLGILLFIFQMFMTMKKQAKKNILTLLVGSALACLLITITLGILLAVNMGMGLTDFNHIVVLKSHILLGITGWFTLLIFGFSYKMVPMFSLAHGFSMKPSKWVYIVYVAGLVVSIISFITEETYLFQIGLSILFIGFSIFSYHIYLIIKARLKKKLDKPFTFSLYAISFGLVIHGLAMVLSFFPGHYRFFGLLIYLYIFCWIVCSILGYLYKIIPFLWWTHRYSKEIGKSNVPTLKQLIDEKLAYPIFYSFLFGVLIVLVSIFTGQLLIFTIGQGLVLVATFVFSYTVINVLRK</sequence>
<evidence type="ECO:0008006" key="4">
    <source>
        <dbReference type="Google" id="ProtNLM"/>
    </source>
</evidence>
<organism evidence="2 3">
    <name type="scientific">Fredinandcohnia quinoae</name>
    <dbReference type="NCBI Taxonomy" id="2918902"/>
    <lineage>
        <taxon>Bacteria</taxon>
        <taxon>Bacillati</taxon>
        <taxon>Bacillota</taxon>
        <taxon>Bacilli</taxon>
        <taxon>Bacillales</taxon>
        <taxon>Bacillaceae</taxon>
        <taxon>Fredinandcohnia</taxon>
    </lineage>
</organism>
<feature type="transmembrane region" description="Helical" evidence="1">
    <location>
        <begin position="85"/>
        <end position="105"/>
    </location>
</feature>
<dbReference type="Proteomes" id="UP001431131">
    <property type="component" value="Unassembled WGS sequence"/>
</dbReference>
<feature type="transmembrane region" description="Helical" evidence="1">
    <location>
        <begin position="279"/>
        <end position="302"/>
    </location>
</feature>
<protein>
    <recommendedName>
        <fullName evidence="4">Cytochrome C and Quinol oxidase polypeptide I</fullName>
    </recommendedName>
</protein>
<feature type="transmembrane region" description="Helical" evidence="1">
    <location>
        <begin position="362"/>
        <end position="382"/>
    </location>
</feature>
<feature type="transmembrane region" description="Helical" evidence="1">
    <location>
        <begin position="244"/>
        <end position="267"/>
    </location>
</feature>
<evidence type="ECO:0000256" key="1">
    <source>
        <dbReference type="SAM" id="Phobius"/>
    </source>
</evidence>
<feature type="transmembrane region" description="Helical" evidence="1">
    <location>
        <begin position="221"/>
        <end position="238"/>
    </location>
</feature>
<reference evidence="2" key="1">
    <citation type="submission" date="2022-02" db="EMBL/GenBank/DDBJ databases">
        <title>Fredinandcohnia quinoae sp. nov. isolated from Chenopodium quinoa seeds.</title>
        <authorList>
            <person name="Saati-Santamaria Z."/>
            <person name="Flores-Felix J.D."/>
            <person name="Igual J.M."/>
            <person name="Velazquez E."/>
            <person name="Garcia-Fraile P."/>
            <person name="Martinez-Molina E."/>
        </authorList>
    </citation>
    <scope>NUCLEOTIDE SEQUENCE</scope>
    <source>
        <strain evidence="2">SECRCQ15</strain>
    </source>
</reference>
<keyword evidence="3" id="KW-1185">Reference proteome</keyword>
<evidence type="ECO:0000313" key="2">
    <source>
        <dbReference type="EMBL" id="MCH1625850.1"/>
    </source>
</evidence>
<accession>A0AAW5E3N0</accession>
<name>A0AAW5E3N0_9BACI</name>
<feature type="transmembrane region" description="Helical" evidence="1">
    <location>
        <begin position="388"/>
        <end position="411"/>
    </location>
</feature>
<dbReference type="AlphaFoldDB" id="A0AAW5E3N0"/>
<evidence type="ECO:0000313" key="3">
    <source>
        <dbReference type="Proteomes" id="UP001431131"/>
    </source>
</evidence>
<feature type="transmembrane region" description="Helical" evidence="1">
    <location>
        <begin position="48"/>
        <end position="73"/>
    </location>
</feature>
<dbReference type="Gene3D" id="1.20.210.10">
    <property type="entry name" value="Cytochrome c oxidase-like, subunit I domain"/>
    <property type="match status" value="1"/>
</dbReference>
<feature type="transmembrane region" description="Helical" evidence="1">
    <location>
        <begin position="12"/>
        <end position="36"/>
    </location>
</feature>
<feature type="transmembrane region" description="Helical" evidence="1">
    <location>
        <begin position="178"/>
        <end position="200"/>
    </location>
</feature>
<keyword evidence="1" id="KW-0812">Transmembrane</keyword>
<dbReference type="InterPro" id="IPR036927">
    <property type="entry name" value="Cyt_c_oxase-like_su1_sf"/>
</dbReference>
<feature type="transmembrane region" description="Helical" evidence="1">
    <location>
        <begin position="111"/>
        <end position="131"/>
    </location>
</feature>
<dbReference type="EMBL" id="JAKTTI010000015">
    <property type="protein sequence ID" value="MCH1625850.1"/>
    <property type="molecule type" value="Genomic_DNA"/>
</dbReference>
<dbReference type="SUPFAM" id="SSF81442">
    <property type="entry name" value="Cytochrome c oxidase subunit I-like"/>
    <property type="match status" value="1"/>
</dbReference>
<feature type="transmembrane region" description="Helical" evidence="1">
    <location>
        <begin position="308"/>
        <end position="330"/>
    </location>
</feature>
<proteinExistence type="predicted"/>
<feature type="transmembrane region" description="Helical" evidence="1">
    <location>
        <begin position="143"/>
        <end position="166"/>
    </location>
</feature>
<comment type="caution">
    <text evidence="2">The sequence shown here is derived from an EMBL/GenBank/DDBJ whole genome shotgun (WGS) entry which is preliminary data.</text>
</comment>
<keyword evidence="1" id="KW-1133">Transmembrane helix</keyword>
<dbReference type="RefSeq" id="WP_240255702.1">
    <property type="nucleotide sequence ID" value="NZ_JAKTTI010000015.1"/>
</dbReference>
<gene>
    <name evidence="2" type="ORF">MJG50_10960</name>
</gene>
<keyword evidence="1" id="KW-0472">Membrane</keyword>